<dbReference type="GO" id="GO:0050290">
    <property type="term" value="F:sphingomyelin phosphodiesterase D activity"/>
    <property type="evidence" value="ECO:0007669"/>
    <property type="project" value="InterPro"/>
</dbReference>
<accession>A0AAV1CMF1</accession>
<dbReference type="AlphaFoldDB" id="A0AAV1CMF1"/>
<evidence type="ECO:0000313" key="3">
    <source>
        <dbReference type="Proteomes" id="UP001161247"/>
    </source>
</evidence>
<proteinExistence type="predicted"/>
<evidence type="ECO:0000313" key="2">
    <source>
        <dbReference type="EMBL" id="CAI9095742.1"/>
    </source>
</evidence>
<evidence type="ECO:0000256" key="1">
    <source>
        <dbReference type="SAM" id="Phobius"/>
    </source>
</evidence>
<reference evidence="2" key="1">
    <citation type="submission" date="2023-03" db="EMBL/GenBank/DDBJ databases">
        <authorList>
            <person name="Julca I."/>
        </authorList>
    </citation>
    <scope>NUCLEOTIDE SEQUENCE</scope>
</reference>
<keyword evidence="1" id="KW-1133">Transmembrane helix</keyword>
<organism evidence="2 3">
    <name type="scientific">Oldenlandia corymbosa var. corymbosa</name>
    <dbReference type="NCBI Taxonomy" id="529605"/>
    <lineage>
        <taxon>Eukaryota</taxon>
        <taxon>Viridiplantae</taxon>
        <taxon>Streptophyta</taxon>
        <taxon>Embryophyta</taxon>
        <taxon>Tracheophyta</taxon>
        <taxon>Spermatophyta</taxon>
        <taxon>Magnoliopsida</taxon>
        <taxon>eudicotyledons</taxon>
        <taxon>Gunneridae</taxon>
        <taxon>Pentapetalae</taxon>
        <taxon>asterids</taxon>
        <taxon>lamiids</taxon>
        <taxon>Gentianales</taxon>
        <taxon>Rubiaceae</taxon>
        <taxon>Rubioideae</taxon>
        <taxon>Spermacoceae</taxon>
        <taxon>Hedyotis-Oldenlandia complex</taxon>
        <taxon>Oldenlandia</taxon>
    </lineage>
</organism>
<dbReference type="Proteomes" id="UP001161247">
    <property type="component" value="Chromosome 2"/>
</dbReference>
<gene>
    <name evidence="2" type="ORF">OLC1_LOCUS6648</name>
</gene>
<dbReference type="PANTHER" id="PTHR31801:SF1">
    <property type="entry name" value="SPHINGOMYELIN PHOSPHODIESTERASE"/>
    <property type="match status" value="1"/>
</dbReference>
<keyword evidence="1" id="KW-0812">Transmembrane</keyword>
<dbReference type="EMBL" id="OX459119">
    <property type="protein sequence ID" value="CAI9095742.1"/>
    <property type="molecule type" value="Genomic_DNA"/>
</dbReference>
<sequence>MIVHSFGSDAQSKATELATKILVAASSPPQIAAACAAVEDFLQKHTPDQQRWFFSITFPTLICRIFGFDESSSAPKLQAPNGWVDVAIQSGDTELAGKIFNLLTPGGVLLSSISAVDKLSLIKYVFPVERLPEWIRYMIQNKRDYGVLVDMCPLLKNRITEDSPKGSCFQVQLNVFEYFLFWFVYYPVCRGNTEGLDTSRVQRSRKSRLENWASTLPGLYSSKQGKEQKNEGNLYIRLLYAYLRAFLPMHDLNAHQPYRSSLLHHSWGYDSSVLERAEFFINSLINFWLVDNDFSPVPVSMCKSLGINLPFRSLFGETPPTSGLGEVINVFVRYVVLGSVACREEHDKVEFNGSPQREFFGSADSIDLREAALGKYSWNTWIQRPLYRFILRTFLFCPVQSSVKNVYQVFSVWVNYIEPWNISLQEFADLDPKMGRPDENTAGESPGYSPSWQSYVLANYLYYSSLVMHFLGFAHKFLLTDPEVIIKMVSKVISILTMSPELVGLLKNMDTVYHSKHTGSSKSKLNALHKFVPVIREHLQDWESGLCESNADGSFLHDNWNKDLRLFSEDDDGGQQLLKLFLLRAESELQSLSGDSLVQSSKCLDSLKAQVGSLFGGHILDFSSSKSDKKPSHQTRDEVFRPRSFTNHMVAKTKYKGEWMKRPTSDDEIAWLVNLLIYVSSWLNEHLGLNQPNSSNEGPVWSYVYLSRDAGNVTGPTDAMKMICSSLFSWFVALFNAMVVLMRKHGVKVNLRIFASKKVVAVLLVFTAFNMLRKAFS</sequence>
<feature type="transmembrane region" description="Helical" evidence="1">
    <location>
        <begin position="719"/>
        <end position="741"/>
    </location>
</feature>
<keyword evidence="1" id="KW-0472">Membrane</keyword>
<feature type="transmembrane region" description="Helical" evidence="1">
    <location>
        <begin position="753"/>
        <end position="772"/>
    </location>
</feature>
<name>A0AAV1CMF1_OLDCO</name>
<dbReference type="Pfam" id="PF14724">
    <property type="entry name" value="mit_SMPDase"/>
    <property type="match status" value="1"/>
</dbReference>
<dbReference type="PANTHER" id="PTHR31801">
    <property type="entry name" value="ALTERED INHERITANCE OF MITOCHONDRIA PROTEIN 24, MITOCHONDRIAL"/>
    <property type="match status" value="1"/>
</dbReference>
<protein>
    <submittedName>
        <fullName evidence="2">OLC1v1031741C2</fullName>
    </submittedName>
</protein>
<keyword evidence="3" id="KW-1185">Reference proteome</keyword>
<dbReference type="InterPro" id="IPR024129">
    <property type="entry name" value="Sphingomy_SMPD4"/>
</dbReference>